<gene>
    <name evidence="2" type="ORF">GMBLW1_45580</name>
</gene>
<evidence type="ECO:0000313" key="3">
    <source>
        <dbReference type="Proteomes" id="UP000464378"/>
    </source>
</evidence>
<dbReference type="Pfam" id="PF10816">
    <property type="entry name" value="DUF2760"/>
    <property type="match status" value="1"/>
</dbReference>
<sequence>MQFDLVSALLGLVVGVSSVIAVMMAQSGGNVGQGLRLGRRVKTDPEFARKLEALLNPPPPPPPAPVKPDGTPVRLLGILQREARLVDFLLEDIAPYSDDQIGSSVRDIHRKAQAALKESLTFEPVITGEEGASVTVATGFDPAAIRLLGNVAGKPPFQGTLQHHGWRVKVVKLPAPAEGQDEFVIHPAEVELPGA</sequence>
<dbReference type="RefSeq" id="WP_162659692.1">
    <property type="nucleotide sequence ID" value="NZ_LR593887.1"/>
</dbReference>
<feature type="domain" description="DUF2760" evidence="1">
    <location>
        <begin position="73"/>
        <end position="191"/>
    </location>
</feature>
<organism evidence="2">
    <name type="scientific">Tuwongella immobilis</name>
    <dbReference type="NCBI Taxonomy" id="692036"/>
    <lineage>
        <taxon>Bacteria</taxon>
        <taxon>Pseudomonadati</taxon>
        <taxon>Planctomycetota</taxon>
        <taxon>Planctomycetia</taxon>
        <taxon>Gemmatales</taxon>
        <taxon>Gemmataceae</taxon>
        <taxon>Tuwongella</taxon>
    </lineage>
</organism>
<dbReference type="EMBL" id="LR593887">
    <property type="protein sequence ID" value="VTS06631.1"/>
    <property type="molecule type" value="Genomic_DNA"/>
</dbReference>
<keyword evidence="3" id="KW-1185">Reference proteome</keyword>
<dbReference type="KEGG" id="tim:GMBLW1_45580"/>
<name>A0A6C2YUP3_9BACT</name>
<reference evidence="2" key="1">
    <citation type="submission" date="2019-04" db="EMBL/GenBank/DDBJ databases">
        <authorList>
            <consortium name="Science for Life Laboratories"/>
        </authorList>
    </citation>
    <scope>NUCLEOTIDE SEQUENCE</scope>
    <source>
        <strain evidence="2">MBLW1</strain>
    </source>
</reference>
<evidence type="ECO:0000313" key="2">
    <source>
        <dbReference type="EMBL" id="VIP04635.1"/>
    </source>
</evidence>
<dbReference type="InParanoid" id="A0A6C2YUP3"/>
<dbReference type="InterPro" id="IPR021212">
    <property type="entry name" value="DUF2760"/>
</dbReference>
<dbReference type="Proteomes" id="UP000464378">
    <property type="component" value="Chromosome"/>
</dbReference>
<accession>A0A6C2YUP3</accession>
<proteinExistence type="predicted"/>
<protein>
    <recommendedName>
        <fullName evidence="1">DUF2760 domain-containing protein</fullName>
    </recommendedName>
</protein>
<evidence type="ECO:0000259" key="1">
    <source>
        <dbReference type="Pfam" id="PF10816"/>
    </source>
</evidence>
<dbReference type="AlphaFoldDB" id="A0A6C2YUP3"/>
<dbReference type="EMBL" id="LR586016">
    <property type="protein sequence ID" value="VIP04635.1"/>
    <property type="molecule type" value="Genomic_DNA"/>
</dbReference>